<gene>
    <name evidence="4" type="ORF">EJ06DRAFT_529194</name>
</gene>
<feature type="domain" description="Calcium channel YVC1-like C-terminal transmembrane" evidence="3">
    <location>
        <begin position="251"/>
        <end position="534"/>
    </location>
</feature>
<evidence type="ECO:0000313" key="5">
    <source>
        <dbReference type="Proteomes" id="UP000799640"/>
    </source>
</evidence>
<keyword evidence="1" id="KW-0812">Transmembrane</keyword>
<feature type="domain" description="YVC1 N-terminal linker helical" evidence="2">
    <location>
        <begin position="40"/>
        <end position="219"/>
    </location>
</feature>
<keyword evidence="1" id="KW-1133">Transmembrane helix</keyword>
<keyword evidence="5" id="KW-1185">Reference proteome</keyword>
<evidence type="ECO:0000313" key="4">
    <source>
        <dbReference type="EMBL" id="KAF2402072.1"/>
    </source>
</evidence>
<evidence type="ECO:0000259" key="2">
    <source>
        <dbReference type="Pfam" id="PF23190"/>
    </source>
</evidence>
<dbReference type="Proteomes" id="UP000799640">
    <property type="component" value="Unassembled WGS sequence"/>
</dbReference>
<organism evidence="4 5">
    <name type="scientific">Trichodelitschia bisporula</name>
    <dbReference type="NCBI Taxonomy" id="703511"/>
    <lineage>
        <taxon>Eukaryota</taxon>
        <taxon>Fungi</taxon>
        <taxon>Dikarya</taxon>
        <taxon>Ascomycota</taxon>
        <taxon>Pezizomycotina</taxon>
        <taxon>Dothideomycetes</taxon>
        <taxon>Dothideomycetes incertae sedis</taxon>
        <taxon>Phaeotrichales</taxon>
        <taxon>Phaeotrichaceae</taxon>
        <taxon>Trichodelitschia</taxon>
    </lineage>
</organism>
<evidence type="ECO:0000256" key="1">
    <source>
        <dbReference type="SAM" id="Phobius"/>
    </source>
</evidence>
<dbReference type="Pfam" id="PF23190">
    <property type="entry name" value="LHD_TRPY1"/>
    <property type="match status" value="1"/>
</dbReference>
<name>A0A6G1I1E0_9PEZI</name>
<feature type="transmembrane region" description="Helical" evidence="1">
    <location>
        <begin position="328"/>
        <end position="348"/>
    </location>
</feature>
<keyword evidence="1" id="KW-0472">Membrane</keyword>
<dbReference type="EMBL" id="ML996692">
    <property type="protein sequence ID" value="KAF2402072.1"/>
    <property type="molecule type" value="Genomic_DNA"/>
</dbReference>
<dbReference type="InterPro" id="IPR056337">
    <property type="entry name" value="LHD_YVC1"/>
</dbReference>
<feature type="transmembrane region" description="Helical" evidence="1">
    <location>
        <begin position="484"/>
        <end position="504"/>
    </location>
</feature>
<sequence>MARWWWQGRGQELSASVHDHLEALLPHDPPIAQPVPPKAVTIVALRLKYQLEAVIPCELPIDEITRSHSHIITKYVVKTAANAGGDEHRACVVFALLIVKKWFKAQAGRELWDADVHNARATACEVIAKQIIETEDDMAYLLGEVLLKRYSIVEGGEDTKPANVVERAVDLHALTVIGSSGYQKCISHLWRGWLVQDGDDPSRFVDYRKKVDTRFWAHFDPDRMRVPRYQNMVQILMSLIYLVLYSFAVNTINPTGDLDIVEGLLYLFTLGFVCDELSKLWKVGIYYISFWNTFNSTLYALLAVSFITRMIALSHDVHSGQRKRFNEMSYNFLAFSAPLFWGRLCLYLDTFRFFGVMMVVMKVMMRESIIFFAMLFIILVGFLQAFVGLDQVDNNVTAVSFVVKSMLNAIMTSPDFDGFDNYAPPFGLILYYLYTFVVMVVLLNILIALYNSAYADITDNAADEYMALFAQKTMQFVRAPDENVFIAPFNLVEIFGLVIPFEWWMSRKTYARVNDYVMAGIYSPLLLVTAFMEKRQAFAVHSNRRRGAEEDDVVEPWEELEGECDFKDDGWAERVEGSKPNLEVGAAVREVGKLRDEVRELKKLILELKGDERDGN</sequence>
<dbReference type="AlphaFoldDB" id="A0A6G1I1E0"/>
<feature type="transmembrane region" description="Helical" evidence="1">
    <location>
        <begin position="429"/>
        <end position="450"/>
    </location>
</feature>
<dbReference type="InterPro" id="IPR052971">
    <property type="entry name" value="TRP_calcium_channel"/>
</dbReference>
<protein>
    <submittedName>
        <fullName evidence="4">Receptor-activated Ca2+-permeable cation channel</fullName>
    </submittedName>
</protein>
<evidence type="ECO:0000259" key="3">
    <source>
        <dbReference type="Pfam" id="PF23317"/>
    </source>
</evidence>
<proteinExistence type="predicted"/>
<dbReference type="OrthoDB" id="301415at2759"/>
<feature type="transmembrane region" description="Helical" evidence="1">
    <location>
        <begin position="516"/>
        <end position="532"/>
    </location>
</feature>
<dbReference type="InterPro" id="IPR056336">
    <property type="entry name" value="YVC1_C"/>
</dbReference>
<dbReference type="Pfam" id="PF23317">
    <property type="entry name" value="YVC1_C"/>
    <property type="match status" value="1"/>
</dbReference>
<reference evidence="4" key="1">
    <citation type="journal article" date="2020" name="Stud. Mycol.">
        <title>101 Dothideomycetes genomes: a test case for predicting lifestyles and emergence of pathogens.</title>
        <authorList>
            <person name="Haridas S."/>
            <person name="Albert R."/>
            <person name="Binder M."/>
            <person name="Bloem J."/>
            <person name="Labutti K."/>
            <person name="Salamov A."/>
            <person name="Andreopoulos B."/>
            <person name="Baker S."/>
            <person name="Barry K."/>
            <person name="Bills G."/>
            <person name="Bluhm B."/>
            <person name="Cannon C."/>
            <person name="Castanera R."/>
            <person name="Culley D."/>
            <person name="Daum C."/>
            <person name="Ezra D."/>
            <person name="Gonzalez J."/>
            <person name="Henrissat B."/>
            <person name="Kuo A."/>
            <person name="Liang C."/>
            <person name="Lipzen A."/>
            <person name="Lutzoni F."/>
            <person name="Magnuson J."/>
            <person name="Mondo S."/>
            <person name="Nolan M."/>
            <person name="Ohm R."/>
            <person name="Pangilinan J."/>
            <person name="Park H.-J."/>
            <person name="Ramirez L."/>
            <person name="Alfaro M."/>
            <person name="Sun H."/>
            <person name="Tritt A."/>
            <person name="Yoshinaga Y."/>
            <person name="Zwiers L.-H."/>
            <person name="Turgeon B."/>
            <person name="Goodwin S."/>
            <person name="Spatafora J."/>
            <person name="Crous P."/>
            <person name="Grigoriev I."/>
        </authorList>
    </citation>
    <scope>NUCLEOTIDE SEQUENCE</scope>
    <source>
        <strain evidence="4">CBS 262.69</strain>
    </source>
</reference>
<accession>A0A6G1I1E0</accession>
<feature type="transmembrane region" description="Helical" evidence="1">
    <location>
        <begin position="369"/>
        <end position="387"/>
    </location>
</feature>
<dbReference type="PANTHER" id="PTHR35859:SF5">
    <property type="entry name" value="ION TRANSPORT DOMAIN-CONTAINING PROTEIN"/>
    <property type="match status" value="1"/>
</dbReference>
<feature type="transmembrane region" description="Helical" evidence="1">
    <location>
        <begin position="231"/>
        <end position="248"/>
    </location>
</feature>
<feature type="transmembrane region" description="Helical" evidence="1">
    <location>
        <begin position="285"/>
        <end position="308"/>
    </location>
</feature>
<dbReference type="PANTHER" id="PTHR35859">
    <property type="entry name" value="NONSELECTIVE CATION CHANNEL PROTEIN"/>
    <property type="match status" value="1"/>
</dbReference>
<keyword evidence="4" id="KW-0675">Receptor</keyword>